<dbReference type="InterPro" id="IPR016187">
    <property type="entry name" value="CTDL_fold"/>
</dbReference>
<dbReference type="GeneID" id="108674785"/>
<dbReference type="OrthoDB" id="5858677at2759"/>
<dbReference type="CDD" id="cd00037">
    <property type="entry name" value="CLECT"/>
    <property type="match status" value="1"/>
</dbReference>
<dbReference type="InterPro" id="IPR001304">
    <property type="entry name" value="C-type_lectin-like"/>
</dbReference>
<dbReference type="Proteomes" id="UP000694843">
    <property type="component" value="Unplaced"/>
</dbReference>
<accession>A0A8B7NX01</accession>
<sequence length="126" mass="13969">MTPMKIICQLLLFLSAVTAECPAGYEDVDSKCIHRFNGGYLTYDAAVDYCRQHFGRLPVIDDCSTFTEVATFVDDGYSAEANKGFWLGATYSTRDGVWRWSDGAAVPMGAPYWAFVSDFAIQNNPP</sequence>
<dbReference type="Pfam" id="PF00059">
    <property type="entry name" value="Lectin_C"/>
    <property type="match status" value="1"/>
</dbReference>
<dbReference type="KEGG" id="hazt:108674785"/>
<protein>
    <submittedName>
        <fullName evidence="4">C-type lectin domain family 17, member A-like</fullName>
    </submittedName>
</protein>
<dbReference type="Gene3D" id="3.10.100.10">
    <property type="entry name" value="Mannose-Binding Protein A, subunit A"/>
    <property type="match status" value="1"/>
</dbReference>
<evidence type="ECO:0000259" key="2">
    <source>
        <dbReference type="PROSITE" id="PS50041"/>
    </source>
</evidence>
<evidence type="ECO:0000313" key="3">
    <source>
        <dbReference type="Proteomes" id="UP000694843"/>
    </source>
</evidence>
<name>A0A8B7NX01_HYAAZ</name>
<dbReference type="AlphaFoldDB" id="A0A8B7NX01"/>
<feature type="chain" id="PRO_5034244013" evidence="1">
    <location>
        <begin position="20"/>
        <end position="126"/>
    </location>
</feature>
<dbReference type="SUPFAM" id="SSF56436">
    <property type="entry name" value="C-type lectin-like"/>
    <property type="match status" value="1"/>
</dbReference>
<reference evidence="4" key="1">
    <citation type="submission" date="2025-08" db="UniProtKB">
        <authorList>
            <consortium name="RefSeq"/>
        </authorList>
    </citation>
    <scope>IDENTIFICATION</scope>
    <source>
        <tissue evidence="4">Whole organism</tissue>
    </source>
</reference>
<organism evidence="3 4">
    <name type="scientific">Hyalella azteca</name>
    <name type="common">Amphipod</name>
    <dbReference type="NCBI Taxonomy" id="294128"/>
    <lineage>
        <taxon>Eukaryota</taxon>
        <taxon>Metazoa</taxon>
        <taxon>Ecdysozoa</taxon>
        <taxon>Arthropoda</taxon>
        <taxon>Crustacea</taxon>
        <taxon>Multicrustacea</taxon>
        <taxon>Malacostraca</taxon>
        <taxon>Eumalacostraca</taxon>
        <taxon>Peracarida</taxon>
        <taxon>Amphipoda</taxon>
        <taxon>Senticaudata</taxon>
        <taxon>Talitrida</taxon>
        <taxon>Talitroidea</taxon>
        <taxon>Hyalellidae</taxon>
        <taxon>Hyalella</taxon>
    </lineage>
</organism>
<dbReference type="RefSeq" id="XP_018018245.1">
    <property type="nucleotide sequence ID" value="XM_018162756.2"/>
</dbReference>
<dbReference type="PROSITE" id="PS50041">
    <property type="entry name" value="C_TYPE_LECTIN_2"/>
    <property type="match status" value="1"/>
</dbReference>
<feature type="domain" description="C-type lectin" evidence="2">
    <location>
        <begin position="28"/>
        <end position="126"/>
    </location>
</feature>
<dbReference type="InterPro" id="IPR016186">
    <property type="entry name" value="C-type_lectin-like/link_sf"/>
</dbReference>
<keyword evidence="1" id="KW-0732">Signal</keyword>
<keyword evidence="3" id="KW-1185">Reference proteome</keyword>
<proteinExistence type="predicted"/>
<evidence type="ECO:0000256" key="1">
    <source>
        <dbReference type="SAM" id="SignalP"/>
    </source>
</evidence>
<gene>
    <name evidence="4" type="primary">LOC108674785</name>
</gene>
<feature type="signal peptide" evidence="1">
    <location>
        <begin position="1"/>
        <end position="19"/>
    </location>
</feature>
<evidence type="ECO:0000313" key="4">
    <source>
        <dbReference type="RefSeq" id="XP_018018245.1"/>
    </source>
</evidence>